<dbReference type="Pfam" id="PF04717">
    <property type="entry name" value="Phage_base_V"/>
    <property type="match status" value="1"/>
</dbReference>
<evidence type="ECO:0000313" key="2">
    <source>
        <dbReference type="EMBL" id="SFK68556.1"/>
    </source>
</evidence>
<dbReference type="Proteomes" id="UP000199152">
    <property type="component" value="Unassembled WGS sequence"/>
</dbReference>
<dbReference type="EMBL" id="FOSW01000003">
    <property type="protein sequence ID" value="SFK68556.1"/>
    <property type="molecule type" value="Genomic_DNA"/>
</dbReference>
<dbReference type="NCBIfam" id="NF033848">
    <property type="entry name" value="VgrG_rel"/>
    <property type="match status" value="1"/>
</dbReference>
<dbReference type="Gene3D" id="2.40.50.230">
    <property type="entry name" value="Gp5 N-terminal domain"/>
    <property type="match status" value="1"/>
</dbReference>
<dbReference type="InterPro" id="IPR037026">
    <property type="entry name" value="Vgr_OB-fold_dom_sf"/>
</dbReference>
<organism evidence="2 3">
    <name type="scientific">Geodermatophilus ruber</name>
    <dbReference type="NCBI Taxonomy" id="504800"/>
    <lineage>
        <taxon>Bacteria</taxon>
        <taxon>Bacillati</taxon>
        <taxon>Actinomycetota</taxon>
        <taxon>Actinomycetes</taxon>
        <taxon>Geodermatophilales</taxon>
        <taxon>Geodermatophilaceae</taxon>
        <taxon>Geodermatophilus</taxon>
    </lineage>
</organism>
<proteinExistence type="predicted"/>
<gene>
    <name evidence="2" type="ORF">SAMN04488085_10357</name>
</gene>
<keyword evidence="3" id="KW-1185">Reference proteome</keyword>
<name>A0A1I4BKQ3_9ACTN</name>
<dbReference type="RefSeq" id="WP_091322087.1">
    <property type="nucleotide sequence ID" value="NZ_FOSW01000003.1"/>
</dbReference>
<protein>
    <submittedName>
        <fullName evidence="2">Uncharacterized conserved protein, implicated in type VI secretion and phage assembly</fullName>
    </submittedName>
</protein>
<dbReference type="InParanoid" id="A0A1I4BKQ3"/>
<dbReference type="OrthoDB" id="1907165at2"/>
<dbReference type="InterPro" id="IPR006531">
    <property type="entry name" value="Gp5/Vgr_OB"/>
</dbReference>
<dbReference type="Pfam" id="PF05954">
    <property type="entry name" value="Phage_GPD"/>
    <property type="match status" value="1"/>
</dbReference>
<reference evidence="2 3" key="1">
    <citation type="submission" date="2016-10" db="EMBL/GenBank/DDBJ databases">
        <authorList>
            <person name="de Groot N.N."/>
        </authorList>
    </citation>
    <scope>NUCLEOTIDE SEQUENCE [LARGE SCALE GENOMIC DNA]</scope>
    <source>
        <strain evidence="2 3">DSM 45317</strain>
    </source>
</reference>
<evidence type="ECO:0000313" key="3">
    <source>
        <dbReference type="Proteomes" id="UP000199152"/>
    </source>
</evidence>
<dbReference type="SUPFAM" id="SSF69279">
    <property type="entry name" value="Phage tail proteins"/>
    <property type="match status" value="1"/>
</dbReference>
<dbReference type="STRING" id="504800.SAMN04488085_10357"/>
<dbReference type="SUPFAM" id="SSF69255">
    <property type="entry name" value="gp5 N-terminal domain-like"/>
    <property type="match status" value="1"/>
</dbReference>
<accession>A0A1I4BKQ3</accession>
<dbReference type="InterPro" id="IPR047702">
    <property type="entry name" value="VgrG-rel"/>
</dbReference>
<evidence type="ECO:0000259" key="1">
    <source>
        <dbReference type="Pfam" id="PF04717"/>
    </source>
</evidence>
<dbReference type="AlphaFoldDB" id="A0A1I4BKQ3"/>
<feature type="domain" description="Gp5/Type VI secretion system Vgr protein OB-fold" evidence="1">
    <location>
        <begin position="378"/>
        <end position="451"/>
    </location>
</feature>
<sequence>MPAQDFTNELLVTVDDRPLADDVRPLLVRSVVDDSRAMPDLFVLRFRDGENVVLEKSGLRIGSAVSLSVASNEVVPRGPLLVGEVTALEKEHDGTGTFTVVRGLDRAHRLTRGRRVVGFREMTVSDVATKIARGAGLQVGQVDATTTVHQQLSQGNVSDWDFLHRLAAEVGAEVAVRDGKLEFRRPTRASRAPAGTKAVEDPLVLELGRNLLQLRAVVTSGEQVPEVEVRGWDAAAKRAVVGTAKAATQSAQTGARPADLAGEFGAPLLVAGTSCAAQSEVEEAAAALAEQVSGGFAALEGVIRGNPAVRAGTAITLAGAGAPFDGKYVVTASRHVFEQQTGYTTWVTVTGAQDRSLWGVVEGGGSGAADAGGHGVVIAQVSDNRDPEERARVRLTFPWLSEDFVSDWARTVQPGAGAGRGAVVVPEVGDEVLVAFEQGSFDRPYVLGGLYNGIDEPDPGDVTLIDGNSGAVNRRAFVSRTGHRLEMVESAAGAQGIVLRTGDGKLTLGLDQQKTQVTVHSDGTVTIESRGDVSVKATTGTLTLEGQNVQIKGRTGVTVDGGASCSISALQVKIN</sequence>
<dbReference type="Gene3D" id="3.55.50.10">
    <property type="entry name" value="Baseplate protein-like domains"/>
    <property type="match status" value="1"/>
</dbReference>